<evidence type="ECO:0000313" key="3">
    <source>
        <dbReference type="EMBL" id="CAL1150000.1"/>
    </source>
</evidence>
<reference evidence="2" key="1">
    <citation type="submission" date="2022-10" db="EMBL/GenBank/DDBJ databases">
        <authorList>
            <person name="Chen Y."/>
            <person name="Dougan E. K."/>
            <person name="Chan C."/>
            <person name="Rhodes N."/>
            <person name="Thang M."/>
        </authorList>
    </citation>
    <scope>NUCLEOTIDE SEQUENCE</scope>
</reference>
<keyword evidence="1" id="KW-1133">Transmembrane helix</keyword>
<keyword evidence="4" id="KW-1185">Reference proteome</keyword>
<protein>
    <recommendedName>
        <fullName evidence="5">Transmembrane protein</fullName>
    </recommendedName>
</protein>
<feature type="transmembrane region" description="Helical" evidence="1">
    <location>
        <begin position="134"/>
        <end position="153"/>
    </location>
</feature>
<feature type="transmembrane region" description="Helical" evidence="1">
    <location>
        <begin position="81"/>
        <end position="98"/>
    </location>
</feature>
<name>A0A9P1CSD2_9DINO</name>
<sequence>MRTWRPLTSGRCLRVSILVLSATCIASVLSRILWRKPCCFHGTLGLCSWMMEGAGLLQLLAAREELRCQYAGSCYARRRSGLAMALLLHSLCVMLFYSDQAFSRTMLLVAELLVLTCSYQDLTFAGACPELGEYVVRAGAGAGIAWACIALCFEAQHFAKQASGSWFLPLLPLAVVRGLALAAGLAVFTKYDWAFATLMSMGLFEMSQVATLEGDATFARLCRLCSALCALGALLALRCTWRQLKRANRRRDAP</sequence>
<comment type="caution">
    <text evidence="2">The sequence shown here is derived from an EMBL/GenBank/DDBJ whole genome shotgun (WGS) entry which is preliminary data.</text>
</comment>
<keyword evidence="1" id="KW-0472">Membrane</keyword>
<evidence type="ECO:0000313" key="2">
    <source>
        <dbReference type="EMBL" id="CAI3996625.1"/>
    </source>
</evidence>
<keyword evidence="1" id="KW-0812">Transmembrane</keyword>
<dbReference type="AlphaFoldDB" id="A0A9P1CSD2"/>
<dbReference type="Proteomes" id="UP001152797">
    <property type="component" value="Unassembled WGS sequence"/>
</dbReference>
<feature type="transmembrane region" description="Helical" evidence="1">
    <location>
        <begin position="165"/>
        <end position="188"/>
    </location>
</feature>
<feature type="transmembrane region" description="Helical" evidence="1">
    <location>
        <begin position="218"/>
        <end position="241"/>
    </location>
</feature>
<dbReference type="EMBL" id="CAMXCT010002224">
    <property type="protein sequence ID" value="CAI3996625.1"/>
    <property type="molecule type" value="Genomic_DNA"/>
</dbReference>
<reference evidence="3" key="2">
    <citation type="submission" date="2024-04" db="EMBL/GenBank/DDBJ databases">
        <authorList>
            <person name="Chen Y."/>
            <person name="Shah S."/>
            <person name="Dougan E. K."/>
            <person name="Thang M."/>
            <person name="Chan C."/>
        </authorList>
    </citation>
    <scope>NUCLEOTIDE SEQUENCE [LARGE SCALE GENOMIC DNA]</scope>
</reference>
<feature type="transmembrane region" description="Helical" evidence="1">
    <location>
        <begin position="12"/>
        <end position="34"/>
    </location>
</feature>
<dbReference type="EMBL" id="CAMXCT030002224">
    <property type="protein sequence ID" value="CAL4783937.1"/>
    <property type="molecule type" value="Genomic_DNA"/>
</dbReference>
<gene>
    <name evidence="2" type="ORF">C1SCF055_LOCUS23088</name>
</gene>
<organism evidence="2">
    <name type="scientific">Cladocopium goreaui</name>
    <dbReference type="NCBI Taxonomy" id="2562237"/>
    <lineage>
        <taxon>Eukaryota</taxon>
        <taxon>Sar</taxon>
        <taxon>Alveolata</taxon>
        <taxon>Dinophyceae</taxon>
        <taxon>Suessiales</taxon>
        <taxon>Symbiodiniaceae</taxon>
        <taxon>Cladocopium</taxon>
    </lineage>
</organism>
<accession>A0A9P1CSD2</accession>
<evidence type="ECO:0000256" key="1">
    <source>
        <dbReference type="SAM" id="Phobius"/>
    </source>
</evidence>
<proteinExistence type="predicted"/>
<feature type="transmembrane region" description="Helical" evidence="1">
    <location>
        <begin position="40"/>
        <end position="60"/>
    </location>
</feature>
<evidence type="ECO:0008006" key="5">
    <source>
        <dbReference type="Google" id="ProtNLM"/>
    </source>
</evidence>
<evidence type="ECO:0000313" key="4">
    <source>
        <dbReference type="Proteomes" id="UP001152797"/>
    </source>
</evidence>
<dbReference type="EMBL" id="CAMXCT020002224">
    <property type="protein sequence ID" value="CAL1150000.1"/>
    <property type="molecule type" value="Genomic_DNA"/>
</dbReference>